<dbReference type="AlphaFoldDB" id="A0A067N6K6"/>
<evidence type="ECO:0000256" key="2">
    <source>
        <dbReference type="ARBA" id="ARBA00022741"/>
    </source>
</evidence>
<keyword evidence="2" id="KW-0547">Nucleotide-binding</keyword>
<proteinExistence type="inferred from homology"/>
<keyword evidence="4" id="KW-0342">GTP-binding</keyword>
<dbReference type="GO" id="GO:0016787">
    <property type="term" value="F:hydrolase activity"/>
    <property type="evidence" value="ECO:0007669"/>
    <property type="project" value="UniProtKB-KW"/>
</dbReference>
<name>A0A067N6K6_PLEO1</name>
<evidence type="ECO:0000313" key="5">
    <source>
        <dbReference type="EMBL" id="KDQ22600.1"/>
    </source>
</evidence>
<sequence length="155" mass="17637">MLVTDIDDIQNQRDRQDCWNMLQLDVGKHEAIDGAQAHEQFSEKGAYCGHHDWNGRGQKVDLRFVQRIHSFLHAKDSDRLPYILALETPDYQEVMKHGGGLLTAMMNLFVTKFDQVFNLAEKRADDVDYVILDTVGQIEKFTWSASGAIVTDAVP</sequence>
<accession>A0A067N6K6</accession>
<comment type="similarity">
    <text evidence="1">Belongs to the GPN-loop GTPase family.</text>
</comment>
<dbReference type="Gene3D" id="3.40.50.300">
    <property type="entry name" value="P-loop containing nucleotide triphosphate hydrolases"/>
    <property type="match status" value="1"/>
</dbReference>
<dbReference type="HOGENOM" id="CLU_1696254_0_0_1"/>
<dbReference type="InParanoid" id="A0A067N6K6"/>
<organism evidence="5 6">
    <name type="scientific">Pleurotus ostreatus (strain PC15)</name>
    <name type="common">Oyster mushroom</name>
    <dbReference type="NCBI Taxonomy" id="1137138"/>
    <lineage>
        <taxon>Eukaryota</taxon>
        <taxon>Fungi</taxon>
        <taxon>Dikarya</taxon>
        <taxon>Basidiomycota</taxon>
        <taxon>Agaricomycotina</taxon>
        <taxon>Agaricomycetes</taxon>
        <taxon>Agaricomycetidae</taxon>
        <taxon>Agaricales</taxon>
        <taxon>Pleurotineae</taxon>
        <taxon>Pleurotaceae</taxon>
        <taxon>Pleurotus</taxon>
    </lineage>
</organism>
<dbReference type="GO" id="GO:0005525">
    <property type="term" value="F:GTP binding"/>
    <property type="evidence" value="ECO:0007669"/>
    <property type="project" value="UniProtKB-KW"/>
</dbReference>
<protein>
    <submittedName>
        <fullName evidence="5">Uncharacterized protein</fullName>
    </submittedName>
</protein>
<dbReference type="VEuPathDB" id="FungiDB:PLEOSDRAFT_1114630"/>
<evidence type="ECO:0000256" key="3">
    <source>
        <dbReference type="ARBA" id="ARBA00022801"/>
    </source>
</evidence>
<dbReference type="InterPro" id="IPR004130">
    <property type="entry name" value="Gpn"/>
</dbReference>
<reference evidence="6" key="1">
    <citation type="journal article" date="2014" name="Proc. Natl. Acad. Sci. U.S.A.">
        <title>Extensive sampling of basidiomycete genomes demonstrates inadequacy of the white-rot/brown-rot paradigm for wood decay fungi.</title>
        <authorList>
            <person name="Riley R."/>
            <person name="Salamov A.A."/>
            <person name="Brown D.W."/>
            <person name="Nagy L.G."/>
            <person name="Floudas D."/>
            <person name="Held B.W."/>
            <person name="Levasseur A."/>
            <person name="Lombard V."/>
            <person name="Morin E."/>
            <person name="Otillar R."/>
            <person name="Lindquist E.A."/>
            <person name="Sun H."/>
            <person name="LaButti K.M."/>
            <person name="Schmutz J."/>
            <person name="Jabbour D."/>
            <person name="Luo H."/>
            <person name="Baker S.E."/>
            <person name="Pisabarro A.G."/>
            <person name="Walton J.D."/>
            <person name="Blanchette R.A."/>
            <person name="Henrissat B."/>
            <person name="Martin F."/>
            <person name="Cullen D."/>
            <person name="Hibbett D.S."/>
            <person name="Grigoriev I.V."/>
        </authorList>
    </citation>
    <scope>NUCLEOTIDE SEQUENCE [LARGE SCALE GENOMIC DNA]</scope>
    <source>
        <strain evidence="6">PC15</strain>
    </source>
</reference>
<evidence type="ECO:0000313" key="6">
    <source>
        <dbReference type="Proteomes" id="UP000027073"/>
    </source>
</evidence>
<dbReference type="InterPro" id="IPR027417">
    <property type="entry name" value="P-loop_NTPase"/>
</dbReference>
<dbReference type="SUPFAM" id="SSF52540">
    <property type="entry name" value="P-loop containing nucleoside triphosphate hydrolases"/>
    <property type="match status" value="1"/>
</dbReference>
<gene>
    <name evidence="5" type="ORF">PLEOSDRAFT_1114630</name>
</gene>
<dbReference type="Proteomes" id="UP000027073">
    <property type="component" value="Unassembled WGS sequence"/>
</dbReference>
<evidence type="ECO:0000256" key="1">
    <source>
        <dbReference type="ARBA" id="ARBA00005290"/>
    </source>
</evidence>
<dbReference type="EMBL" id="KL198014">
    <property type="protein sequence ID" value="KDQ22600.1"/>
    <property type="molecule type" value="Genomic_DNA"/>
</dbReference>
<dbReference type="STRING" id="1137138.A0A067N6K6"/>
<evidence type="ECO:0000256" key="4">
    <source>
        <dbReference type="ARBA" id="ARBA00023134"/>
    </source>
</evidence>
<dbReference type="Pfam" id="PF03029">
    <property type="entry name" value="ATP_bind_1"/>
    <property type="match status" value="1"/>
</dbReference>
<keyword evidence="3" id="KW-0378">Hydrolase</keyword>